<gene>
    <name evidence="1" type="ORF">JK636_06815</name>
</gene>
<organism evidence="1 2">
    <name type="scientific">Clostridium rhizosphaerae</name>
    <dbReference type="NCBI Taxonomy" id="2803861"/>
    <lineage>
        <taxon>Bacteria</taxon>
        <taxon>Bacillati</taxon>
        <taxon>Bacillota</taxon>
        <taxon>Clostridia</taxon>
        <taxon>Eubacteriales</taxon>
        <taxon>Clostridiaceae</taxon>
        <taxon>Clostridium</taxon>
    </lineage>
</organism>
<protein>
    <submittedName>
        <fullName evidence="1">Uncharacterized protein</fullName>
    </submittedName>
</protein>
<proteinExistence type="predicted"/>
<dbReference type="EMBL" id="JAESWC010000002">
    <property type="protein sequence ID" value="MBL4935469.1"/>
    <property type="molecule type" value="Genomic_DNA"/>
</dbReference>
<sequence length="170" mass="20044">MELALYDRQYMLAKEHKQLIEKDNVFIQTNNIISKANSITREYINIAFLLSKISRAICLFEATINDIEDKKLNKTLKKLKKSEKTLKSLLGVSEDKCIRVWQEVFIKSPDLVQQYFFDEALCIDKSNIDIILKEILYHVFKEIEVKSVEEENRLKEFLLVMKGMIKEVYS</sequence>
<dbReference type="RefSeq" id="WP_202748078.1">
    <property type="nucleotide sequence ID" value="NZ_JAESWC010000002.1"/>
</dbReference>
<keyword evidence="2" id="KW-1185">Reference proteome</keyword>
<evidence type="ECO:0000313" key="1">
    <source>
        <dbReference type="EMBL" id="MBL4935469.1"/>
    </source>
</evidence>
<evidence type="ECO:0000313" key="2">
    <source>
        <dbReference type="Proteomes" id="UP000632377"/>
    </source>
</evidence>
<accession>A0ABS1T804</accession>
<dbReference type="Proteomes" id="UP000632377">
    <property type="component" value="Unassembled WGS sequence"/>
</dbReference>
<comment type="caution">
    <text evidence="1">The sequence shown here is derived from an EMBL/GenBank/DDBJ whole genome shotgun (WGS) entry which is preliminary data.</text>
</comment>
<reference evidence="1 2" key="1">
    <citation type="submission" date="2021-01" db="EMBL/GenBank/DDBJ databases">
        <title>Genome public.</title>
        <authorList>
            <person name="Liu C."/>
            <person name="Sun Q."/>
        </authorList>
    </citation>
    <scope>NUCLEOTIDE SEQUENCE [LARGE SCALE GENOMIC DNA]</scope>
    <source>
        <strain evidence="1 2">YIM B02515</strain>
    </source>
</reference>
<name>A0ABS1T804_9CLOT</name>